<dbReference type="InterPro" id="IPR004115">
    <property type="entry name" value="GAD-like_sf"/>
</dbReference>
<comment type="catalytic activity">
    <reaction evidence="5 6">
        <text>L-glutamyl-tRNA(Gln) + L-glutamine + ATP + H2O = L-glutaminyl-tRNA(Gln) + L-glutamate + ADP + phosphate + H(+)</text>
        <dbReference type="Rhea" id="RHEA:17521"/>
        <dbReference type="Rhea" id="RHEA-COMP:9681"/>
        <dbReference type="Rhea" id="RHEA-COMP:9684"/>
        <dbReference type="ChEBI" id="CHEBI:15377"/>
        <dbReference type="ChEBI" id="CHEBI:15378"/>
        <dbReference type="ChEBI" id="CHEBI:29985"/>
        <dbReference type="ChEBI" id="CHEBI:30616"/>
        <dbReference type="ChEBI" id="CHEBI:43474"/>
        <dbReference type="ChEBI" id="CHEBI:58359"/>
        <dbReference type="ChEBI" id="CHEBI:78520"/>
        <dbReference type="ChEBI" id="CHEBI:78521"/>
        <dbReference type="ChEBI" id="CHEBI:456216"/>
    </reaction>
</comment>
<dbReference type="Gene3D" id="1.10.150.380">
    <property type="entry name" value="GatB domain, N-terminal subdomain"/>
    <property type="match status" value="1"/>
</dbReference>
<feature type="domain" description="Asn/Gln amidotransferase" evidence="7">
    <location>
        <begin position="487"/>
        <end position="633"/>
    </location>
</feature>
<sequence length="637" mass="70747">MTNDTKTTVEYDYEALGLKVGLEIHQQVASEKKLHCRCPNIYREVSESTHEIRRYLRPKANNLGMMDAAAVEQTKANKQNIYKVYDTTCLGDIDEAGPAPINPEALDITLSISKLLHLVPVDRVHTMRKIIVDGSGPAGYQRTSFIAGNGWIETKSGRCRIASLCLEEESAPKVEETDEYIIFSLDRLGIPLVEIATEPDIKTPEQAYEVASHLGMCLRSTGKVKRGIGTIRQDVNVSIRDGARVEMKGVQALNMIDELVRREIMRQIHLLQIRNELLAKGASVCPDMFDATEIFKNTSSKVIQKSAKDRRIIAIRLNGFDGFVGREIQPGRRVGTELSERAKAVGVSGLFHTDELPNYGILQEEVDALRELVGAKAEDAVIMISGRESVVKKAMESVLQRANDLLVGIPNETRHALPDGNTSYMRPLPGAARMYPETDLYTFPISRKKYENHPVPELLTNKAVRFMKEYNLNKEFADLIVFSKYSALFEKLVDKYKGSEFVTSTLLARTFTGVLPELKREGLDTDSISDAQFEDMFDLIAAGKLSKDAARDILVVVCNDSGCFVASAVEKLGIKEIDLDELEAFVAQIVAEKKDFVAEKGLAAAGPLMGIVMEKYRGKVDGKVVNALLREKIGKMI</sequence>
<comment type="similarity">
    <text evidence="6">Belongs to the GatB/GatE family. GatE subfamily.</text>
</comment>
<dbReference type="HAMAP" id="MF_00588">
    <property type="entry name" value="GatE"/>
    <property type="match status" value="1"/>
</dbReference>
<dbReference type="EMBL" id="CP131061">
    <property type="protein sequence ID" value="WNY27335.1"/>
    <property type="molecule type" value="Genomic_DNA"/>
</dbReference>
<dbReference type="InterPro" id="IPR017958">
    <property type="entry name" value="Gln-tRNA_amidoTrfase_suB_CS"/>
</dbReference>
<evidence type="ECO:0000256" key="6">
    <source>
        <dbReference type="HAMAP-Rule" id="MF_00588"/>
    </source>
</evidence>
<keyword evidence="9" id="KW-1185">Reference proteome</keyword>
<evidence type="ECO:0000259" key="7">
    <source>
        <dbReference type="SMART" id="SM00845"/>
    </source>
</evidence>
<keyword evidence="1 6" id="KW-0436">Ligase</keyword>
<dbReference type="GO" id="GO:0050567">
    <property type="term" value="F:glutaminyl-tRNA synthase (glutamine-hydrolyzing) activity"/>
    <property type="evidence" value="ECO:0007669"/>
    <property type="project" value="UniProtKB-UniRule"/>
</dbReference>
<dbReference type="GO" id="GO:0006412">
    <property type="term" value="P:translation"/>
    <property type="evidence" value="ECO:0007669"/>
    <property type="project" value="UniProtKB-UniRule"/>
</dbReference>
<dbReference type="GO" id="GO:0005737">
    <property type="term" value="C:cytoplasm"/>
    <property type="evidence" value="ECO:0007669"/>
    <property type="project" value="InterPro"/>
</dbReference>
<dbReference type="GeneID" id="89228553"/>
<dbReference type="SUPFAM" id="SSF55931">
    <property type="entry name" value="Glutamine synthetase/guanido kinase"/>
    <property type="match status" value="1"/>
</dbReference>
<accession>A0AA96ZVW3</accession>
<protein>
    <recommendedName>
        <fullName evidence="6">Glutamyl-tRNA(Gln) amidotransferase subunit E</fullName>
        <shortName evidence="6">Glu-ADT subunit E</shortName>
        <ecNumber evidence="6">6.3.5.-</ecNumber>
    </recommendedName>
</protein>
<dbReference type="InterPro" id="IPR018027">
    <property type="entry name" value="Asn/Gln_amidotransferase"/>
</dbReference>
<dbReference type="FunFam" id="1.10.10.410:FF:000003">
    <property type="entry name" value="Glutamyl-tRNA(Gln) amidotransferase subunit E"/>
    <property type="match status" value="1"/>
</dbReference>
<dbReference type="InterPro" id="IPR014746">
    <property type="entry name" value="Gln_synth/guanido_kin_cat_dom"/>
</dbReference>
<dbReference type="Gene3D" id="3.30.1360.30">
    <property type="entry name" value="GAD-like domain"/>
    <property type="match status" value="1"/>
</dbReference>
<dbReference type="SUPFAM" id="SSF89095">
    <property type="entry name" value="GatB/YqeY motif"/>
    <property type="match status" value="1"/>
</dbReference>
<dbReference type="PANTHER" id="PTHR11659:SF2">
    <property type="entry name" value="GLUTAMYL-TRNA(GLN) AMIDOTRANSFERASE SUBUNIT E"/>
    <property type="match status" value="1"/>
</dbReference>
<gene>
    <name evidence="8" type="primary">gatB</name>
    <name evidence="6" type="synonym">gatE</name>
    <name evidence="8" type="ORF">MsAm2_11280</name>
</gene>
<dbReference type="Pfam" id="PF02934">
    <property type="entry name" value="GatB_N"/>
    <property type="match status" value="1"/>
</dbReference>
<evidence type="ECO:0000256" key="3">
    <source>
        <dbReference type="ARBA" id="ARBA00022840"/>
    </source>
</evidence>
<dbReference type="PANTHER" id="PTHR11659">
    <property type="entry name" value="GLUTAMYL-TRNA GLN AMIDOTRANSFERASE SUBUNIT B MITOCHONDRIAL AND PROKARYOTIC PET112-RELATED"/>
    <property type="match status" value="1"/>
</dbReference>
<dbReference type="Pfam" id="PF02938">
    <property type="entry name" value="GAD"/>
    <property type="match status" value="1"/>
</dbReference>
<keyword evidence="3 6" id="KW-0067">ATP-binding</keyword>
<evidence type="ECO:0000256" key="4">
    <source>
        <dbReference type="ARBA" id="ARBA00022917"/>
    </source>
</evidence>
<dbReference type="InterPro" id="IPR006075">
    <property type="entry name" value="Asn/Gln-tRNA_Trfase_suB/E_cat"/>
</dbReference>
<dbReference type="InterPro" id="IPR042114">
    <property type="entry name" value="GatB_C_1"/>
</dbReference>
<dbReference type="InterPro" id="IPR003789">
    <property type="entry name" value="Asn/Gln_tRNA_amidoTrase-B-like"/>
</dbReference>
<dbReference type="InterPro" id="IPR004414">
    <property type="entry name" value="GatE"/>
</dbReference>
<dbReference type="Proteomes" id="UP001304970">
    <property type="component" value="Chromosome"/>
</dbReference>
<dbReference type="NCBIfam" id="TIGR00134">
    <property type="entry name" value="gatE_arch"/>
    <property type="match status" value="1"/>
</dbReference>
<dbReference type="AlphaFoldDB" id="A0AA96ZVW3"/>
<evidence type="ECO:0000256" key="5">
    <source>
        <dbReference type="ARBA" id="ARBA00047913"/>
    </source>
</evidence>
<dbReference type="GO" id="GO:0005524">
    <property type="term" value="F:ATP binding"/>
    <property type="evidence" value="ECO:0007669"/>
    <property type="project" value="UniProtKB-KW"/>
</dbReference>
<dbReference type="NCBIfam" id="NF003107">
    <property type="entry name" value="PRK04028.1"/>
    <property type="match status" value="1"/>
</dbReference>
<dbReference type="Gene3D" id="1.10.10.410">
    <property type="match status" value="1"/>
</dbReference>
<dbReference type="GO" id="GO:0070681">
    <property type="term" value="P:glutaminyl-tRNAGln biosynthesis via transamidation"/>
    <property type="evidence" value="ECO:0007669"/>
    <property type="project" value="TreeGrafter"/>
</dbReference>
<dbReference type="EC" id="6.3.5.-" evidence="6"/>
<comment type="function">
    <text evidence="6">Allows the formation of correctly charged Gln-tRNA(Gln) through the transamidation of misacylated Glu-tRNA(Gln) in organisms which lack glutaminyl-tRNA synthetase. The reaction takes place in the presence of glutamine and ATP through an activated gamma-phospho-Glu-tRNA(Gln). The GatDE system is specific for glutamate and does not act on aspartate.</text>
</comment>
<organism evidence="8 9">
    <name type="scientific">Methanolapillus ohkumae</name>
    <dbReference type="NCBI Taxonomy" id="3028298"/>
    <lineage>
        <taxon>Archaea</taxon>
        <taxon>Methanobacteriati</taxon>
        <taxon>Methanobacteriota</taxon>
        <taxon>Stenosarchaea group</taxon>
        <taxon>Methanomicrobia</taxon>
        <taxon>Methanosarcinales</taxon>
        <taxon>Methanosarcinaceae</taxon>
        <taxon>Methanolapillus</taxon>
    </lineage>
</organism>
<reference evidence="8 9" key="1">
    <citation type="submission" date="2023-07" db="EMBL/GenBank/DDBJ databases">
        <title>Closed genome sequence of Methanosarcinaceae archaeon Am2.</title>
        <authorList>
            <person name="Poehlein A."/>
            <person name="Protasov E."/>
            <person name="Platt K."/>
            <person name="Reeh H."/>
            <person name="Daniel R."/>
            <person name="Brune A."/>
        </authorList>
    </citation>
    <scope>NUCLEOTIDE SEQUENCE [LARGE SCALE GENOMIC DNA]</scope>
    <source>
        <strain evidence="8 9">Am2</strain>
    </source>
</reference>
<evidence type="ECO:0000313" key="8">
    <source>
        <dbReference type="EMBL" id="WNY27335.1"/>
    </source>
</evidence>
<dbReference type="InterPro" id="IPR029351">
    <property type="entry name" value="GAD_dom"/>
</dbReference>
<comment type="subunit">
    <text evidence="6">Heterodimer of GatD and GatE.</text>
</comment>
<dbReference type="SUPFAM" id="SSF55261">
    <property type="entry name" value="GAD domain-like"/>
    <property type="match status" value="1"/>
</dbReference>
<dbReference type="InterPro" id="IPR023168">
    <property type="entry name" value="GatB_Yqey_C_2"/>
</dbReference>
<evidence type="ECO:0000256" key="2">
    <source>
        <dbReference type="ARBA" id="ARBA00022741"/>
    </source>
</evidence>
<evidence type="ECO:0000256" key="1">
    <source>
        <dbReference type="ARBA" id="ARBA00022598"/>
    </source>
</evidence>
<dbReference type="InterPro" id="IPR017959">
    <property type="entry name" value="Asn/Gln-tRNA_amidoTrfase_suB/E"/>
</dbReference>
<evidence type="ECO:0000313" key="9">
    <source>
        <dbReference type="Proteomes" id="UP001304970"/>
    </source>
</evidence>
<keyword evidence="2 6" id="KW-0547">Nucleotide-binding</keyword>
<dbReference type="PROSITE" id="PS01234">
    <property type="entry name" value="GATB"/>
    <property type="match status" value="1"/>
</dbReference>
<name>A0AA96ZVW3_9EURY</name>
<dbReference type="RefSeq" id="WP_338097312.1">
    <property type="nucleotide sequence ID" value="NZ_CP131061.1"/>
</dbReference>
<proteinExistence type="inferred from homology"/>
<keyword evidence="4 6" id="KW-0648">Protein biosynthesis</keyword>
<dbReference type="Pfam" id="PF02637">
    <property type="entry name" value="GatB_Yqey"/>
    <property type="match status" value="1"/>
</dbReference>
<dbReference type="GO" id="GO:0004812">
    <property type="term" value="F:aminoacyl-tRNA ligase activity"/>
    <property type="evidence" value="ECO:0007669"/>
    <property type="project" value="InterPro"/>
</dbReference>
<dbReference type="SMART" id="SM00845">
    <property type="entry name" value="GatB_Yqey"/>
    <property type="match status" value="1"/>
</dbReference>